<dbReference type="OrthoDB" id="9990610at2759"/>
<protein>
    <submittedName>
        <fullName evidence="1">Uncharacterized protein</fullName>
    </submittedName>
</protein>
<dbReference type="Proteomes" id="UP000796880">
    <property type="component" value="Unassembled WGS sequence"/>
</dbReference>
<accession>A0A8K0GTA7</accession>
<gene>
    <name evidence="1" type="ORF">FNV43_RR24567</name>
</gene>
<name>A0A8K0GTA7_9ROSA</name>
<keyword evidence="2" id="KW-1185">Reference proteome</keyword>
<evidence type="ECO:0000313" key="1">
    <source>
        <dbReference type="EMBL" id="KAF3433465.1"/>
    </source>
</evidence>
<dbReference type="AlphaFoldDB" id="A0A8K0GTA7"/>
<sequence length="103" mass="11399">MMQMQAGLFPIYTISFRRLSVKGFSEIDEDVVKICFVSNVFLGTNLIGVYVGVSELNATMKSGKQLHGLALKYELETDVVACSLMVNMYTKCGQMEDSIEGTN</sequence>
<comment type="caution">
    <text evidence="1">The sequence shown here is derived from an EMBL/GenBank/DDBJ whole genome shotgun (WGS) entry which is preliminary data.</text>
</comment>
<reference evidence="1" key="1">
    <citation type="submission" date="2020-03" db="EMBL/GenBank/DDBJ databases">
        <title>A high-quality chromosome-level genome assembly of a woody plant with both climbing and erect habits, Rhamnella rubrinervis.</title>
        <authorList>
            <person name="Lu Z."/>
            <person name="Yang Y."/>
            <person name="Zhu X."/>
            <person name="Sun Y."/>
        </authorList>
    </citation>
    <scope>NUCLEOTIDE SEQUENCE</scope>
    <source>
        <strain evidence="1">BYM</strain>
        <tissue evidence="1">Leaf</tissue>
    </source>
</reference>
<organism evidence="1 2">
    <name type="scientific">Rhamnella rubrinervis</name>
    <dbReference type="NCBI Taxonomy" id="2594499"/>
    <lineage>
        <taxon>Eukaryota</taxon>
        <taxon>Viridiplantae</taxon>
        <taxon>Streptophyta</taxon>
        <taxon>Embryophyta</taxon>
        <taxon>Tracheophyta</taxon>
        <taxon>Spermatophyta</taxon>
        <taxon>Magnoliopsida</taxon>
        <taxon>eudicotyledons</taxon>
        <taxon>Gunneridae</taxon>
        <taxon>Pentapetalae</taxon>
        <taxon>rosids</taxon>
        <taxon>fabids</taxon>
        <taxon>Rosales</taxon>
        <taxon>Rhamnaceae</taxon>
        <taxon>rhamnoid group</taxon>
        <taxon>Rhamneae</taxon>
        <taxon>Rhamnella</taxon>
    </lineage>
</organism>
<dbReference type="EMBL" id="VOIH02000011">
    <property type="protein sequence ID" value="KAF3433465.1"/>
    <property type="molecule type" value="Genomic_DNA"/>
</dbReference>
<proteinExistence type="predicted"/>
<evidence type="ECO:0000313" key="2">
    <source>
        <dbReference type="Proteomes" id="UP000796880"/>
    </source>
</evidence>